<dbReference type="Proteomes" id="UP000703269">
    <property type="component" value="Unassembled WGS sequence"/>
</dbReference>
<dbReference type="InterPro" id="IPR041078">
    <property type="entry name" value="Plavaka"/>
</dbReference>
<feature type="compositionally biased region" description="Low complexity" evidence="1">
    <location>
        <begin position="1"/>
        <end position="12"/>
    </location>
</feature>
<name>A0A9P3LIF0_9APHY</name>
<sequence length="1269" mass="143007">MASSSAAAEPQAEQPPPAPSARYITEPNEFGVFRCYSREPKRDPEAGFGPEDACNSPNIDVASNQPVGDPLRPFAHAIADQEAEPPGGWSAPLNPSEARLLEWQNNGSGLKSNSETNKFVHNVILAPDFDIKHFANFSSISQLEAKLDEHAANASGAFSCDDGWTKSSVKISLPKAGRKFASEAAAPVFEVQGVWHRSLVEVIKSTYQEDVQASSSFHCIPHELYFVPPAPDSPSLAEQAPSAPYAPLSSSTASTTNTSPSSAQPGAAAPSTSSSTTPPASNASQPSPEVPPMHEMPPNAERLYSETYNANYLLAEDAKIRQMPRNPADEGLDIEYCVAPCAVWSDSTHLANFGTAALWPIYLYPGSLSKYVRSRPSSFAAQHVCYIPELPDTFQDAYQKIFGEPATKEVTTFCRMHLMQQIWLLLLDEKFMEAYRHGIVVLCADGILRRLFPRFVTYSADYPERTLLACIRRLGRCPCTLCYIQKDQIPQTGTKLDAKRSSNMRKDDKDLHDLIDYVRKRIFKRGHAVNNKHIVRKLGHFSLHPLRNAFSIRLADLGFNFYEILMQDLLHEWEVGNFKAVLIHLLRLLYWLPGDQIQELNQRFRQVPTFGRDTIRRFGRNVSGLKKLAARDFEDILQCIIPCIDGILEGSLDGVVLDLLWEMASWHALAKLRLHTETTVNILEASTPTLCKAIRVFATACDPLDIRELPSEEAARGRRKAKPKKSKKTAPTQPCDEPAANAKGKAPRAPPKQVKLNLKTSKYHGIVHYPGGIRAAGTTDVFSTQTGELEHKRGKRFYPFSKTKDHRGAIARRTQRQRVLYTMFEREANRRIRVAAREGHELPGHTGKPENLRRKRQRSQRPLDAVFAGRERERLSPAAFAAHHQISGLRRHHMTLDEYKAKFGSDPAFQDWTPQLYSHLIGRLTNRPFDGEEKVCTDAEVLGLHIWGDTMYFHKTMRVNYTTYDMRRDQDTVNPRTHPDIMVLGHDEDDDPHPHPYWYARVLTMFHVRARYVPRGAPVNHGIPYQDVEVLYVRWSGRDTSVQGGFGSRRLHLVGFVESSLPDAFGFMDPKEVIRGAHLVPAFRFGRTTELLGPSAARYIDPEAPPETKDEDWRFYYVNNFVDRDMFMRFLGGGVGHRATWNLVKITETIKLLSKRTVVKGYEHLAQGQAPTSAAEEDGEVEQPHPEDFDMQRIFGEVLAELERDEEEDRLMQEELEEALSEDEDDEDDDDTAWQQAEDEDGDDSDEESASESESETDDVPVDEFDGSY</sequence>
<feature type="compositionally biased region" description="Low complexity" evidence="1">
    <location>
        <begin position="240"/>
        <end position="287"/>
    </location>
</feature>
<feature type="region of interest" description="Disordered" evidence="1">
    <location>
        <begin position="231"/>
        <end position="299"/>
    </location>
</feature>
<feature type="region of interest" description="Disordered" evidence="1">
    <location>
        <begin position="712"/>
        <end position="753"/>
    </location>
</feature>
<feature type="region of interest" description="Disordered" evidence="1">
    <location>
        <begin position="1205"/>
        <end position="1269"/>
    </location>
</feature>
<gene>
    <name evidence="2" type="ORF">PsYK624_126730</name>
</gene>
<dbReference type="AlphaFoldDB" id="A0A9P3LIF0"/>
<feature type="compositionally biased region" description="Basic and acidic residues" evidence="1">
    <location>
        <begin position="840"/>
        <end position="852"/>
    </location>
</feature>
<feature type="region of interest" description="Disordered" evidence="1">
    <location>
        <begin position="1"/>
        <end position="25"/>
    </location>
</feature>
<organism evidence="2 3">
    <name type="scientific">Phanerochaete sordida</name>
    <dbReference type="NCBI Taxonomy" id="48140"/>
    <lineage>
        <taxon>Eukaryota</taxon>
        <taxon>Fungi</taxon>
        <taxon>Dikarya</taxon>
        <taxon>Basidiomycota</taxon>
        <taxon>Agaricomycotina</taxon>
        <taxon>Agaricomycetes</taxon>
        <taxon>Polyporales</taxon>
        <taxon>Phanerochaetaceae</taxon>
        <taxon>Phanerochaete</taxon>
    </lineage>
</organism>
<proteinExistence type="predicted"/>
<evidence type="ECO:0000313" key="3">
    <source>
        <dbReference type="Proteomes" id="UP000703269"/>
    </source>
</evidence>
<accession>A0A9P3LIF0</accession>
<evidence type="ECO:0000256" key="1">
    <source>
        <dbReference type="SAM" id="MobiDB-lite"/>
    </source>
</evidence>
<reference evidence="2 3" key="1">
    <citation type="submission" date="2021-08" db="EMBL/GenBank/DDBJ databases">
        <title>Draft Genome Sequence of Phanerochaete sordida strain YK-624.</title>
        <authorList>
            <person name="Mori T."/>
            <person name="Dohra H."/>
            <person name="Suzuki T."/>
            <person name="Kawagishi H."/>
            <person name="Hirai H."/>
        </authorList>
    </citation>
    <scope>NUCLEOTIDE SEQUENCE [LARGE SCALE GENOMIC DNA]</scope>
    <source>
        <strain evidence="2 3">YK-624</strain>
    </source>
</reference>
<dbReference type="EMBL" id="BPQB01000060">
    <property type="protein sequence ID" value="GJE96476.1"/>
    <property type="molecule type" value="Genomic_DNA"/>
</dbReference>
<feature type="region of interest" description="Disordered" evidence="1">
    <location>
        <begin position="41"/>
        <end position="63"/>
    </location>
</feature>
<feature type="compositionally biased region" description="Basic residues" evidence="1">
    <location>
        <begin position="717"/>
        <end position="728"/>
    </location>
</feature>
<protein>
    <submittedName>
        <fullName evidence="2">Uncharacterized protein</fullName>
    </submittedName>
</protein>
<feature type="region of interest" description="Disordered" evidence="1">
    <location>
        <begin position="1167"/>
        <end position="1190"/>
    </location>
</feature>
<dbReference type="Pfam" id="PF18759">
    <property type="entry name" value="Plavaka"/>
    <property type="match status" value="1"/>
</dbReference>
<comment type="caution">
    <text evidence="2">The sequence shown here is derived from an EMBL/GenBank/DDBJ whole genome shotgun (WGS) entry which is preliminary data.</text>
</comment>
<dbReference type="OrthoDB" id="3208495at2759"/>
<keyword evidence="3" id="KW-1185">Reference proteome</keyword>
<feature type="region of interest" description="Disordered" evidence="1">
    <location>
        <begin position="840"/>
        <end position="861"/>
    </location>
</feature>
<evidence type="ECO:0000313" key="2">
    <source>
        <dbReference type="EMBL" id="GJE96476.1"/>
    </source>
</evidence>